<organism evidence="1 2">
    <name type="scientific">Nyctereutes procyonoides</name>
    <name type="common">Raccoon dog</name>
    <name type="synonym">Canis procyonoides</name>
    <dbReference type="NCBI Taxonomy" id="34880"/>
    <lineage>
        <taxon>Eukaryota</taxon>
        <taxon>Metazoa</taxon>
        <taxon>Chordata</taxon>
        <taxon>Craniata</taxon>
        <taxon>Vertebrata</taxon>
        <taxon>Euteleostomi</taxon>
        <taxon>Mammalia</taxon>
        <taxon>Eutheria</taxon>
        <taxon>Laurasiatheria</taxon>
        <taxon>Carnivora</taxon>
        <taxon>Caniformia</taxon>
        <taxon>Canidae</taxon>
        <taxon>Nyctereutes</taxon>
    </lineage>
</organism>
<sequence length="31" mass="3566">MWTGQVGCLLLIIRIRNIALERKRNINNGSI</sequence>
<accession>A0A811Z0J0</accession>
<name>A0A811Z0J0_NYCPR</name>
<evidence type="ECO:0000313" key="1">
    <source>
        <dbReference type="EMBL" id="CAD7681014.1"/>
    </source>
</evidence>
<protein>
    <submittedName>
        <fullName evidence="1">(raccoon dog) hypothetical protein</fullName>
    </submittedName>
</protein>
<dbReference type="AlphaFoldDB" id="A0A811Z0J0"/>
<comment type="caution">
    <text evidence="1">The sequence shown here is derived from an EMBL/GenBank/DDBJ whole genome shotgun (WGS) entry which is preliminary data.</text>
</comment>
<gene>
    <name evidence="1" type="ORF">NYPRO_LOCUS13806</name>
</gene>
<proteinExistence type="predicted"/>
<reference evidence="1" key="1">
    <citation type="submission" date="2020-12" db="EMBL/GenBank/DDBJ databases">
        <authorList>
            <consortium name="Molecular Ecology Group"/>
        </authorList>
    </citation>
    <scope>NUCLEOTIDE SEQUENCE</scope>
    <source>
        <strain evidence="1">TBG_1078</strain>
    </source>
</reference>
<dbReference type="EMBL" id="CAJHUB010000750">
    <property type="protein sequence ID" value="CAD7681014.1"/>
    <property type="molecule type" value="Genomic_DNA"/>
</dbReference>
<keyword evidence="2" id="KW-1185">Reference proteome</keyword>
<evidence type="ECO:0000313" key="2">
    <source>
        <dbReference type="Proteomes" id="UP000645828"/>
    </source>
</evidence>
<dbReference type="Proteomes" id="UP000645828">
    <property type="component" value="Unassembled WGS sequence"/>
</dbReference>